<dbReference type="AlphaFoldDB" id="A0A4Z2H169"/>
<evidence type="ECO:0000256" key="1">
    <source>
        <dbReference type="SAM" id="MobiDB-lite"/>
    </source>
</evidence>
<organism evidence="2 3">
    <name type="scientific">Liparis tanakae</name>
    <name type="common">Tanaka's snailfish</name>
    <dbReference type="NCBI Taxonomy" id="230148"/>
    <lineage>
        <taxon>Eukaryota</taxon>
        <taxon>Metazoa</taxon>
        <taxon>Chordata</taxon>
        <taxon>Craniata</taxon>
        <taxon>Vertebrata</taxon>
        <taxon>Euteleostomi</taxon>
        <taxon>Actinopterygii</taxon>
        <taxon>Neopterygii</taxon>
        <taxon>Teleostei</taxon>
        <taxon>Neoteleostei</taxon>
        <taxon>Acanthomorphata</taxon>
        <taxon>Eupercaria</taxon>
        <taxon>Perciformes</taxon>
        <taxon>Cottioidei</taxon>
        <taxon>Cottales</taxon>
        <taxon>Liparidae</taxon>
        <taxon>Liparis</taxon>
    </lineage>
</organism>
<name>A0A4Z2H169_9TELE</name>
<sequence>MTQIVDHNSDATARHDHLGQLETHTQITLSPDMHDGAHTRERESAVPPSDHVLPDVLVGVFEAGHRCREDLRLDHHLRQAFRVFTDLTEGGEHLSLDGNKSMWELLPELMHISLGIWAEDHLCQMCNGSIVHHSLGEFRCVLGDVAEGGGRDAFEGHLRLQKTQHQQGHGTGIHDRLRQGCTHEEDQRVDQLGQDVLLHHHLGQVIAVVCQAAHSQSRRLLNAGDRIQHEGAQH</sequence>
<proteinExistence type="predicted"/>
<feature type="region of interest" description="Disordered" evidence="1">
    <location>
        <begin position="28"/>
        <end position="49"/>
    </location>
</feature>
<reference evidence="2 3" key="1">
    <citation type="submission" date="2019-03" db="EMBL/GenBank/DDBJ databases">
        <title>First draft genome of Liparis tanakae, snailfish: a comprehensive survey of snailfish specific genes.</title>
        <authorList>
            <person name="Kim W."/>
            <person name="Song I."/>
            <person name="Jeong J.-H."/>
            <person name="Kim D."/>
            <person name="Kim S."/>
            <person name="Ryu S."/>
            <person name="Song J.Y."/>
            <person name="Lee S.K."/>
        </authorList>
    </citation>
    <scope>NUCLEOTIDE SEQUENCE [LARGE SCALE GENOMIC DNA]</scope>
    <source>
        <tissue evidence="2">Muscle</tissue>
    </source>
</reference>
<evidence type="ECO:0000313" key="3">
    <source>
        <dbReference type="Proteomes" id="UP000314294"/>
    </source>
</evidence>
<comment type="caution">
    <text evidence="2">The sequence shown here is derived from an EMBL/GenBank/DDBJ whole genome shotgun (WGS) entry which is preliminary data.</text>
</comment>
<feature type="compositionally biased region" description="Basic and acidic residues" evidence="1">
    <location>
        <begin position="32"/>
        <end position="44"/>
    </location>
</feature>
<keyword evidence="3" id="KW-1185">Reference proteome</keyword>
<dbReference type="EMBL" id="SRLO01000355">
    <property type="protein sequence ID" value="TNN59506.1"/>
    <property type="molecule type" value="Genomic_DNA"/>
</dbReference>
<evidence type="ECO:0000313" key="2">
    <source>
        <dbReference type="EMBL" id="TNN59506.1"/>
    </source>
</evidence>
<protein>
    <submittedName>
        <fullName evidence="2">Uncharacterized protein</fullName>
    </submittedName>
</protein>
<dbReference type="Proteomes" id="UP000314294">
    <property type="component" value="Unassembled WGS sequence"/>
</dbReference>
<gene>
    <name evidence="2" type="ORF">EYF80_030321</name>
</gene>
<accession>A0A4Z2H169</accession>